<accession>A0ABX4IT09</accession>
<dbReference type="GeneID" id="96992676"/>
<evidence type="ECO:0000313" key="2">
    <source>
        <dbReference type="Proteomes" id="UP000219642"/>
    </source>
</evidence>
<dbReference type="EMBL" id="NITV01000002">
    <property type="protein sequence ID" value="PDO89005.1"/>
    <property type="molecule type" value="Genomic_DNA"/>
</dbReference>
<sequence length="29" mass="3317">MGGMEMFILILKLIVALLQLLEAVLKFLR</sequence>
<dbReference type="NCBIfam" id="TIGR04459">
    <property type="entry name" value="TisB_tox"/>
    <property type="match status" value="1"/>
</dbReference>
<proteinExistence type="predicted"/>
<keyword evidence="2" id="KW-1185">Reference proteome</keyword>
<dbReference type="RefSeq" id="WP_017458115.1">
    <property type="nucleotide sequence ID" value="NZ_CP063425.1"/>
</dbReference>
<protein>
    <submittedName>
        <fullName evidence="1">Type I toxin-antitoxin system toxin TisB</fullName>
    </submittedName>
</protein>
<evidence type="ECO:0000313" key="1">
    <source>
        <dbReference type="EMBL" id="PDO89005.1"/>
    </source>
</evidence>
<organism evidence="1 2">
    <name type="scientific">Kosakonia pseudosacchari</name>
    <dbReference type="NCBI Taxonomy" id="1646340"/>
    <lineage>
        <taxon>Bacteria</taxon>
        <taxon>Pseudomonadati</taxon>
        <taxon>Pseudomonadota</taxon>
        <taxon>Gammaproteobacteria</taxon>
        <taxon>Enterobacterales</taxon>
        <taxon>Enterobacteriaceae</taxon>
        <taxon>Kosakonia</taxon>
    </lineage>
</organism>
<reference evidence="1 2" key="1">
    <citation type="submission" date="2017-06" db="EMBL/GenBank/DDBJ databases">
        <title>Draft genome sequence of nitrogen-fixing Kosakonia pseudosacchari strain NN143 isolated from sugarcane roots.</title>
        <authorList>
            <person name="Li Y."/>
            <person name="Li S."/>
            <person name="Lin L."/>
            <person name="Wu X."/>
            <person name="Yang L."/>
            <person name="Li Y."/>
            <person name="An Q."/>
        </authorList>
    </citation>
    <scope>NUCLEOTIDE SEQUENCE [LARGE SCALE GENOMIC DNA]</scope>
    <source>
        <strain evidence="1 2">NN143</strain>
    </source>
</reference>
<dbReference type="Proteomes" id="UP000219642">
    <property type="component" value="Unassembled WGS sequence"/>
</dbReference>
<comment type="caution">
    <text evidence="1">The sequence shown here is derived from an EMBL/GenBank/DDBJ whole genome shotgun (WGS) entry which is preliminary data.</text>
</comment>
<dbReference type="InterPro" id="IPR025211">
    <property type="entry name" value="TisB_toxin"/>
</dbReference>
<name>A0ABX4IT09_9ENTR</name>
<dbReference type="Pfam" id="PF13939">
    <property type="entry name" value="TisB_toxin"/>
    <property type="match status" value="1"/>
</dbReference>
<gene>
    <name evidence="1" type="primary">tisB</name>
    <name evidence="1" type="ORF">BK796_03385</name>
</gene>